<feature type="compositionally biased region" description="Low complexity" evidence="1">
    <location>
        <begin position="1115"/>
        <end position="1131"/>
    </location>
</feature>
<feature type="compositionally biased region" description="Low complexity" evidence="1">
    <location>
        <begin position="43"/>
        <end position="55"/>
    </location>
</feature>
<dbReference type="PANTHER" id="PTHR14445:SF36">
    <property type="entry name" value="FI03272P-RELATED"/>
    <property type="match status" value="1"/>
</dbReference>
<proteinExistence type="predicted"/>
<dbReference type="SUPFAM" id="SSF55277">
    <property type="entry name" value="GYF domain"/>
    <property type="match status" value="1"/>
</dbReference>
<feature type="compositionally biased region" description="Basic residues" evidence="1">
    <location>
        <begin position="132"/>
        <end position="141"/>
    </location>
</feature>
<feature type="compositionally biased region" description="Polar residues" evidence="1">
    <location>
        <begin position="1386"/>
        <end position="1399"/>
    </location>
</feature>
<dbReference type="EnsemblMetazoa" id="XM_022794765">
    <property type="protein sequence ID" value="XP_022650500"/>
    <property type="gene ID" value="LOC111245862"/>
</dbReference>
<feature type="compositionally biased region" description="Low complexity" evidence="1">
    <location>
        <begin position="153"/>
        <end position="175"/>
    </location>
</feature>
<dbReference type="SMART" id="SM00444">
    <property type="entry name" value="GYF"/>
    <property type="match status" value="1"/>
</dbReference>
<organism evidence="3 4">
    <name type="scientific">Varroa destructor</name>
    <name type="common">Honeybee mite</name>
    <dbReference type="NCBI Taxonomy" id="109461"/>
    <lineage>
        <taxon>Eukaryota</taxon>
        <taxon>Metazoa</taxon>
        <taxon>Ecdysozoa</taxon>
        <taxon>Arthropoda</taxon>
        <taxon>Chelicerata</taxon>
        <taxon>Arachnida</taxon>
        <taxon>Acari</taxon>
        <taxon>Parasitiformes</taxon>
        <taxon>Mesostigmata</taxon>
        <taxon>Gamasina</taxon>
        <taxon>Dermanyssoidea</taxon>
        <taxon>Varroidae</taxon>
        <taxon>Varroa</taxon>
    </lineage>
</organism>
<dbReference type="EnsemblMetazoa" id="XM_022794767">
    <property type="protein sequence ID" value="XP_022650502"/>
    <property type="gene ID" value="LOC111245862"/>
</dbReference>
<dbReference type="CTD" id="43842"/>
<dbReference type="Gene3D" id="3.30.1490.40">
    <property type="match status" value="1"/>
</dbReference>
<protein>
    <recommendedName>
        <fullName evidence="2">GYF domain-containing protein</fullName>
    </recommendedName>
</protein>
<feature type="region of interest" description="Disordered" evidence="1">
    <location>
        <begin position="985"/>
        <end position="1013"/>
    </location>
</feature>
<evidence type="ECO:0000256" key="1">
    <source>
        <dbReference type="SAM" id="MobiDB-lite"/>
    </source>
</evidence>
<feature type="compositionally biased region" description="Low complexity" evidence="1">
    <location>
        <begin position="458"/>
        <end position="469"/>
    </location>
</feature>
<feature type="compositionally biased region" description="Basic and acidic residues" evidence="1">
    <location>
        <begin position="1182"/>
        <end position="1199"/>
    </location>
</feature>
<feature type="compositionally biased region" description="Basic residues" evidence="1">
    <location>
        <begin position="1051"/>
        <end position="1060"/>
    </location>
</feature>
<reference evidence="3" key="1">
    <citation type="submission" date="2021-01" db="UniProtKB">
        <authorList>
            <consortium name="EnsemblMetazoa"/>
        </authorList>
    </citation>
    <scope>IDENTIFICATION</scope>
</reference>
<dbReference type="RefSeq" id="XP_022650496.1">
    <property type="nucleotide sequence ID" value="XM_022794761.1"/>
</dbReference>
<feature type="compositionally biased region" description="Low complexity" evidence="1">
    <location>
        <begin position="282"/>
        <end position="324"/>
    </location>
</feature>
<evidence type="ECO:0000259" key="2">
    <source>
        <dbReference type="PROSITE" id="PS50829"/>
    </source>
</evidence>
<keyword evidence="4" id="KW-1185">Reference proteome</keyword>
<feature type="compositionally biased region" description="Low complexity" evidence="1">
    <location>
        <begin position="1404"/>
        <end position="1422"/>
    </location>
</feature>
<dbReference type="PANTHER" id="PTHR14445">
    <property type="entry name" value="GRB10 INTERACTING GYF PROTEIN"/>
    <property type="match status" value="1"/>
</dbReference>
<dbReference type="CDD" id="cd00072">
    <property type="entry name" value="GYF"/>
    <property type="match status" value="1"/>
</dbReference>
<feature type="compositionally biased region" description="Low complexity" evidence="1">
    <location>
        <begin position="1079"/>
        <end position="1095"/>
    </location>
</feature>
<dbReference type="RefSeq" id="XP_022650501.1">
    <property type="nucleotide sequence ID" value="XM_022794766.1"/>
</dbReference>
<dbReference type="RefSeq" id="XP_022650502.1">
    <property type="nucleotide sequence ID" value="XM_022794767.1"/>
</dbReference>
<feature type="compositionally biased region" description="Polar residues" evidence="1">
    <location>
        <begin position="176"/>
        <end position="191"/>
    </location>
</feature>
<dbReference type="InParanoid" id="A0A7M7JDP7"/>
<dbReference type="RefSeq" id="XP_022650504.1">
    <property type="nucleotide sequence ID" value="XM_022794769.1"/>
</dbReference>
<feature type="domain" description="GYF" evidence="2">
    <location>
        <begin position="586"/>
        <end position="634"/>
    </location>
</feature>
<dbReference type="KEGG" id="vde:111245862"/>
<feature type="compositionally biased region" description="Polar residues" evidence="1">
    <location>
        <begin position="391"/>
        <end position="409"/>
    </location>
</feature>
<feature type="region of interest" description="Disordered" evidence="1">
    <location>
        <begin position="1182"/>
        <end position="1205"/>
    </location>
</feature>
<dbReference type="RefSeq" id="XP_022650498.1">
    <property type="nucleotide sequence ID" value="XM_022794763.1"/>
</dbReference>
<dbReference type="InterPro" id="IPR035445">
    <property type="entry name" value="GYF-like_dom_sf"/>
</dbReference>
<dbReference type="GeneID" id="111245862"/>
<dbReference type="Pfam" id="PF02213">
    <property type="entry name" value="GYF"/>
    <property type="match status" value="1"/>
</dbReference>
<dbReference type="EnsemblMetazoa" id="XM_022794764">
    <property type="protein sequence ID" value="XP_022650499"/>
    <property type="gene ID" value="LOC111245862"/>
</dbReference>
<feature type="compositionally biased region" description="Polar residues" evidence="1">
    <location>
        <begin position="366"/>
        <end position="383"/>
    </location>
</feature>
<dbReference type="RefSeq" id="XP_022650497.1">
    <property type="nucleotide sequence ID" value="XM_022794762.1"/>
</dbReference>
<dbReference type="EnsemblMetazoa" id="XM_022794761">
    <property type="protein sequence ID" value="XP_022650496"/>
    <property type="gene ID" value="LOC111245862"/>
</dbReference>
<feature type="region of interest" description="Disordered" evidence="1">
    <location>
        <begin position="1284"/>
        <end position="1307"/>
    </location>
</feature>
<dbReference type="EnsemblMetazoa" id="XM_022794768">
    <property type="protein sequence ID" value="XP_022650503"/>
    <property type="gene ID" value="LOC111245862"/>
</dbReference>
<feature type="region of interest" description="Disordered" evidence="1">
    <location>
        <begin position="132"/>
        <end position="413"/>
    </location>
</feature>
<dbReference type="EnsemblMetazoa" id="XM_022794762">
    <property type="protein sequence ID" value="XP_022650497"/>
    <property type="gene ID" value="LOC111245862"/>
</dbReference>
<dbReference type="PROSITE" id="PS50829">
    <property type="entry name" value="GYF"/>
    <property type="match status" value="1"/>
</dbReference>
<feature type="compositionally biased region" description="Basic and acidic residues" evidence="1">
    <location>
        <begin position="1134"/>
        <end position="1146"/>
    </location>
</feature>
<dbReference type="RefSeq" id="XP_022650500.1">
    <property type="nucleotide sequence ID" value="XM_022794765.1"/>
</dbReference>
<sequence>MADTTCSIKFGPEWLRVLSDAGGTGGGNSLQPQSAGGSGGSQSSGSLNSLNSISGHHGPPRKYPLARYRYGKEEMIAIYEQSLYGDYSPPPTMPPGNNKPNFEGVWVDRGQTPRSLTAMSDEEQRLWAFHRLPHSTTRGRGRGFGSVGGGAGSSSSTTGGWTLSGQGSSGHGQQSITRNWRSTSSTSQQYASDRGGPMRDRSGSGATQGSQSVYNSGGSSSGSNSSGPWRRNSQASQQQQQQQQQHPQPSQQQQLHHSPPQQYQQPVNNKDPHQISEGGSHSNNTGSGDSLNTSNGNNSNSHKSNSGNANSCSTSKNKNNSSNNDSDDSKVPEWADDTLAGSDSVDATDQVGSFDERGGFLGGPQSHVNSGSPLLNSVSSGSVRSIHHPSISPNASRQGPQQLQRSLSNVEVRGSRTFSRELSAVGGYSSKVESFSRESTVPAVIRVPSDRGLDANTPVTSSSGSSHASPPQPQAIDDNSQPTLAASMVASSHCSDRDSSIFPDATAGTPTTAHWHSHCPQIMPQPQQQTPPRVDPVVQLSPSVIGNVGQSNGICDCNGQPSPAGCPVSCADTMLCSTTSVNPAANDMWYYKDPQGVIQGPFTSVDMVDWCRQGYFHDGLECRRACDSIFSPLGLMKKAWNGHIPFMASTFLPPITSPLFGPPIPTSVHNNQQHMHSVFGGTNTPMGGSVGGNTIGAFFSGVPNATHVLLSPHAHGGHMGAALSPRSVGLNTLDQQQIVTPNGIMTQQQQLPHSEAQLHHQGTSQLQQLFGSVRSSDVVSLNERHANMLTASVTTAASGLPSGMPPQLSTHSQSQTGCDRLLPVGNVGGVVSAGSHSSSLMSSPTRNVSSGKMVLSPVTDAIQRNIHDPHKSNNNCHEELITTPAGNALLGSGDDVCDPAAISGHVLHSAVGDNNNGISLNSSSLAKDLLLSSSGSVTTSAWYSSDSHSQVAPAQQRSSLLNAINENLQITRLQAASDVVRQHVQEKNERNMASDHSPLSVSRQSLPSGEQLQQSAATPLLNDTKKNVSGVSNLTVTTGGGAGSNATTAGNKRKKERRDKKATVPVAATAINDREKAGNTQTVSTSSNNKNTRNRTGGDDGTQRGTVASKESKKQQQQQQLKDQQDSPLLDWNDDYRGGDHERESELIVPAPAPAVPAWGARAEWAADRCAPTPSLGEIQRAEEERAQHERAQRQREAARSGCTTVGARTWASAIAPTKSFEQIQKEEASRVIPNHVSAIKSPQSSRTTQSTLISTAVANGLVSSHQASKVAICFQQQQTPLKSNSASPVAPVPRTSPQTAIKSPPVSEVASNEQQLIDWCTQITMGTNSKTYLDIPTVVSILKDVESEAEIEDYVSQFFGNSLKEPRQFARQFVQKRARLGVGAASTQPRQPGWCTNSKKNRNSNGAHNTNNNNKTNIKKV</sequence>
<dbReference type="GO" id="GO:0005829">
    <property type="term" value="C:cytosol"/>
    <property type="evidence" value="ECO:0007669"/>
    <property type="project" value="TreeGrafter"/>
</dbReference>
<evidence type="ECO:0000313" key="4">
    <source>
        <dbReference type="Proteomes" id="UP000594260"/>
    </source>
</evidence>
<dbReference type="InterPro" id="IPR003169">
    <property type="entry name" value="GYF"/>
</dbReference>
<dbReference type="EnsemblMetazoa" id="XM_022794763">
    <property type="protein sequence ID" value="XP_022650498"/>
    <property type="gene ID" value="LOC111245862"/>
</dbReference>
<dbReference type="InterPro" id="IPR051640">
    <property type="entry name" value="GRB10-interact_GYF"/>
</dbReference>
<dbReference type="EnsemblMetazoa" id="XM_022794766">
    <property type="protein sequence ID" value="XP_022650501"/>
    <property type="gene ID" value="LOC111245862"/>
</dbReference>
<feature type="region of interest" description="Disordered" evidence="1">
    <location>
        <begin position="20"/>
        <end position="64"/>
    </location>
</feature>
<feature type="compositionally biased region" description="Polar residues" evidence="1">
    <location>
        <begin position="997"/>
        <end position="1013"/>
    </location>
</feature>
<accession>A0A7M7JDP7</accession>
<dbReference type="RefSeq" id="XP_022650503.1">
    <property type="nucleotide sequence ID" value="XM_022794768.1"/>
</dbReference>
<dbReference type="EnsemblMetazoa" id="XM_022794769">
    <property type="protein sequence ID" value="XP_022650504"/>
    <property type="gene ID" value="LOC111245862"/>
</dbReference>
<feature type="region of interest" description="Disordered" evidence="1">
    <location>
        <begin position="1031"/>
        <end position="1147"/>
    </location>
</feature>
<dbReference type="EnsemblMetazoa" id="XM_022794770">
    <property type="protein sequence ID" value="XP_022650505"/>
    <property type="gene ID" value="LOC111245862"/>
</dbReference>
<dbReference type="RefSeq" id="XP_022650499.1">
    <property type="nucleotide sequence ID" value="XM_022794764.1"/>
</dbReference>
<evidence type="ECO:0000313" key="3">
    <source>
        <dbReference type="EnsemblMetazoa" id="XP_022650498"/>
    </source>
</evidence>
<dbReference type="OrthoDB" id="48509at2759"/>
<feature type="region of interest" description="Disordered" evidence="1">
    <location>
        <begin position="446"/>
        <end position="479"/>
    </location>
</feature>
<name>A0A7M7JDP7_VARDE</name>
<feature type="region of interest" description="Disordered" evidence="1">
    <location>
        <begin position="1382"/>
        <end position="1422"/>
    </location>
</feature>
<feature type="compositionally biased region" description="Gly residues" evidence="1">
    <location>
        <begin position="142"/>
        <end position="152"/>
    </location>
</feature>
<dbReference type="RefSeq" id="XP_022650505.1">
    <property type="nucleotide sequence ID" value="XM_022794770.1"/>
</dbReference>
<dbReference type="Proteomes" id="UP000594260">
    <property type="component" value="Unplaced"/>
</dbReference>
<feature type="compositionally biased region" description="Low complexity" evidence="1">
    <location>
        <begin position="208"/>
        <end position="266"/>
    </location>
</feature>
<dbReference type="FunCoup" id="A0A7M7JDP7">
    <property type="interactions" value="726"/>
</dbReference>